<keyword evidence="2" id="KW-1185">Reference proteome</keyword>
<dbReference type="EMBL" id="BNJK01000003">
    <property type="protein sequence ID" value="GHP00836.1"/>
    <property type="molecule type" value="Genomic_DNA"/>
</dbReference>
<evidence type="ECO:0000313" key="1">
    <source>
        <dbReference type="EMBL" id="GHP00836.1"/>
    </source>
</evidence>
<sequence>MRFSRASDTQRKSARLFWEKRGDPPFNVVQLLRKMWCLVLPCELSSMRVLVRTDGGHDEVNPFSLPAS</sequence>
<dbReference type="Proteomes" id="UP000597444">
    <property type="component" value="Unassembled WGS sequence"/>
</dbReference>
<reference evidence="1" key="1">
    <citation type="submission" date="2020-10" db="EMBL/GenBank/DDBJ databases">
        <title>Taxonomic study of unclassified bacteria belonging to the class Ktedonobacteria.</title>
        <authorList>
            <person name="Yabe S."/>
            <person name="Wang C.M."/>
            <person name="Zheng Y."/>
            <person name="Sakai Y."/>
            <person name="Cavaletti L."/>
            <person name="Monciardini P."/>
            <person name="Donadio S."/>
        </authorList>
    </citation>
    <scope>NUCLEOTIDE SEQUENCE</scope>
    <source>
        <strain evidence="1">ID150040</strain>
    </source>
</reference>
<accession>A0A8J3IYI8</accession>
<proteinExistence type="predicted"/>
<evidence type="ECO:0000313" key="2">
    <source>
        <dbReference type="Proteomes" id="UP000597444"/>
    </source>
</evidence>
<dbReference type="RefSeq" id="WP_220211412.1">
    <property type="nucleotide sequence ID" value="NZ_BNJK01000003.1"/>
</dbReference>
<dbReference type="AlphaFoldDB" id="A0A8J3IYI8"/>
<gene>
    <name evidence="1" type="ORF">KSF_108830</name>
</gene>
<organism evidence="1 2">
    <name type="scientific">Reticulibacter mediterranei</name>
    <dbReference type="NCBI Taxonomy" id="2778369"/>
    <lineage>
        <taxon>Bacteria</taxon>
        <taxon>Bacillati</taxon>
        <taxon>Chloroflexota</taxon>
        <taxon>Ktedonobacteria</taxon>
        <taxon>Ktedonobacterales</taxon>
        <taxon>Reticulibacteraceae</taxon>
        <taxon>Reticulibacter</taxon>
    </lineage>
</organism>
<protein>
    <submittedName>
        <fullName evidence="1">Uncharacterized protein</fullName>
    </submittedName>
</protein>
<name>A0A8J3IYI8_9CHLR</name>
<comment type="caution">
    <text evidence="1">The sequence shown here is derived from an EMBL/GenBank/DDBJ whole genome shotgun (WGS) entry which is preliminary data.</text>
</comment>